<sequence length="363" mass="37858">MASAALLVAGAVGCAVMPGSGGGTDTAGDTPPLVDEGFKIGLLLPESETTRYEKFDRPYITRSIKELCPDCTVLHHNAGGDSGQQQQQIDKMITHGVKVLILDAVDAETIAPSVTKAKQQGVKVIAYDRLAEGPIDSYTSFDNVEVGRMQGQALLEALEKGGNPTRGPIVMINGAPADPNAGEFKEGAHAVLDGNVRVGREFDTPDWSPEQAGIEATAAFAALGVDQVIGVYSANDGMAGGIAEAIRLSGAKPGTPLTGQDAELAAIQRILLGTQTMTIYKPIMPQAQSAAHMAIDLAAGRRLRAPTTVSNSTVKGIPSMVIAPMVVTRDNIKGTVVQDGFWSVKEICAPEQLKAACKSTGLI</sequence>
<evidence type="ECO:0000313" key="4">
    <source>
        <dbReference type="EMBL" id="GES03574.1"/>
    </source>
</evidence>
<comment type="subcellular location">
    <subcellularLocation>
        <location evidence="1">Cell envelope</location>
    </subcellularLocation>
</comment>
<dbReference type="InterPro" id="IPR028082">
    <property type="entry name" value="Peripla_BP_I"/>
</dbReference>
<name>A0A5M3W456_9ACTN</name>
<dbReference type="Pfam" id="PF13407">
    <property type="entry name" value="Peripla_BP_4"/>
    <property type="match status" value="1"/>
</dbReference>
<evidence type="ECO:0000256" key="1">
    <source>
        <dbReference type="ARBA" id="ARBA00004196"/>
    </source>
</evidence>
<proteinExistence type="predicted"/>
<keyword evidence="2" id="KW-0732">Signal</keyword>
<dbReference type="PANTHER" id="PTHR30036">
    <property type="entry name" value="D-XYLOSE-BINDING PERIPLASMIC PROTEIN"/>
    <property type="match status" value="1"/>
</dbReference>
<dbReference type="SUPFAM" id="SSF53822">
    <property type="entry name" value="Periplasmic binding protein-like I"/>
    <property type="match status" value="1"/>
</dbReference>
<comment type="caution">
    <text evidence="4">The sequence shown here is derived from an EMBL/GenBank/DDBJ whole genome shotgun (WGS) entry which is preliminary data.</text>
</comment>
<dbReference type="PANTHER" id="PTHR30036:SF1">
    <property type="entry name" value="D-XYLOSE-BINDING PERIPLASMIC PROTEIN"/>
    <property type="match status" value="1"/>
</dbReference>
<dbReference type="InterPro" id="IPR025997">
    <property type="entry name" value="SBP_2_dom"/>
</dbReference>
<protein>
    <submittedName>
        <fullName evidence="4">Solute-binding protein</fullName>
    </submittedName>
</protein>
<keyword evidence="5" id="KW-1185">Reference proteome</keyword>
<accession>A0A5M3W456</accession>
<reference evidence="4 5" key="1">
    <citation type="submission" date="2019-10" db="EMBL/GenBank/DDBJ databases">
        <title>Whole genome shotgun sequence of Acrocarpospora corrugata NBRC 13972.</title>
        <authorList>
            <person name="Ichikawa N."/>
            <person name="Kimura A."/>
            <person name="Kitahashi Y."/>
            <person name="Komaki H."/>
            <person name="Oguchi A."/>
        </authorList>
    </citation>
    <scope>NUCLEOTIDE SEQUENCE [LARGE SCALE GENOMIC DNA]</scope>
    <source>
        <strain evidence="4 5">NBRC 13972</strain>
    </source>
</reference>
<evidence type="ECO:0000313" key="5">
    <source>
        <dbReference type="Proteomes" id="UP000334990"/>
    </source>
</evidence>
<dbReference type="GO" id="GO:0030246">
    <property type="term" value="F:carbohydrate binding"/>
    <property type="evidence" value="ECO:0007669"/>
    <property type="project" value="TreeGrafter"/>
</dbReference>
<dbReference type="Gene3D" id="3.40.50.2300">
    <property type="match status" value="2"/>
</dbReference>
<feature type="domain" description="Periplasmic binding protein" evidence="3">
    <location>
        <begin position="40"/>
        <end position="301"/>
    </location>
</feature>
<dbReference type="Proteomes" id="UP000334990">
    <property type="component" value="Unassembled WGS sequence"/>
</dbReference>
<evidence type="ECO:0000256" key="2">
    <source>
        <dbReference type="ARBA" id="ARBA00022729"/>
    </source>
</evidence>
<gene>
    <name evidence="4" type="ORF">Acor_56400</name>
</gene>
<organism evidence="4 5">
    <name type="scientific">Acrocarpospora corrugata</name>
    <dbReference type="NCBI Taxonomy" id="35763"/>
    <lineage>
        <taxon>Bacteria</taxon>
        <taxon>Bacillati</taxon>
        <taxon>Actinomycetota</taxon>
        <taxon>Actinomycetes</taxon>
        <taxon>Streptosporangiales</taxon>
        <taxon>Streptosporangiaceae</taxon>
        <taxon>Acrocarpospora</taxon>
    </lineage>
</organism>
<evidence type="ECO:0000259" key="3">
    <source>
        <dbReference type="Pfam" id="PF13407"/>
    </source>
</evidence>
<dbReference type="AlphaFoldDB" id="A0A5M3W456"/>
<dbReference type="GO" id="GO:0030288">
    <property type="term" value="C:outer membrane-bounded periplasmic space"/>
    <property type="evidence" value="ECO:0007669"/>
    <property type="project" value="TreeGrafter"/>
</dbReference>
<dbReference type="InterPro" id="IPR050555">
    <property type="entry name" value="Bact_Solute-Bind_Prot2"/>
</dbReference>
<dbReference type="EMBL" id="BLAD01000070">
    <property type="protein sequence ID" value="GES03574.1"/>
    <property type="molecule type" value="Genomic_DNA"/>
</dbReference>